<dbReference type="GO" id="GO:0005576">
    <property type="term" value="C:extracellular region"/>
    <property type="evidence" value="ECO:0007669"/>
    <property type="project" value="UniProtKB-SubCell"/>
</dbReference>
<evidence type="ECO:0000313" key="11">
    <source>
        <dbReference type="EMBL" id="GFQ69414.1"/>
    </source>
</evidence>
<evidence type="ECO:0000256" key="5">
    <source>
        <dbReference type="ARBA" id="ARBA00022537"/>
    </source>
</evidence>
<dbReference type="EMBL" id="BMAO01000822">
    <property type="protein sequence ID" value="GFQ69414.1"/>
    <property type="molecule type" value="Genomic_DNA"/>
</dbReference>
<dbReference type="Pfam" id="PF13637">
    <property type="entry name" value="Ank_4"/>
    <property type="match status" value="1"/>
</dbReference>
<dbReference type="GO" id="GO:0090729">
    <property type="term" value="F:toxin activity"/>
    <property type="evidence" value="ECO:0007669"/>
    <property type="project" value="UniProtKB-KW"/>
</dbReference>
<evidence type="ECO:0000256" key="8">
    <source>
        <dbReference type="ARBA" id="ARBA00023028"/>
    </source>
</evidence>
<keyword evidence="9" id="KW-1053">Target membrane</keyword>
<keyword evidence="5" id="KW-1052">Target cell membrane</keyword>
<evidence type="ECO:0000256" key="7">
    <source>
        <dbReference type="ARBA" id="ARBA00022699"/>
    </source>
</evidence>
<gene>
    <name evidence="11" type="primary">WCLE_007630</name>
    <name evidence="11" type="ORF">TNCT_326841</name>
</gene>
<dbReference type="GO" id="GO:0044231">
    <property type="term" value="C:host cell presynaptic membrane"/>
    <property type="evidence" value="ECO:0007669"/>
    <property type="project" value="UniProtKB-KW"/>
</dbReference>
<organism evidence="11 12">
    <name type="scientific">Trichonephila clavata</name>
    <name type="common">Joro spider</name>
    <name type="synonym">Nephila clavata</name>
    <dbReference type="NCBI Taxonomy" id="2740835"/>
    <lineage>
        <taxon>Eukaryota</taxon>
        <taxon>Metazoa</taxon>
        <taxon>Ecdysozoa</taxon>
        <taxon>Arthropoda</taxon>
        <taxon>Chelicerata</taxon>
        <taxon>Arachnida</taxon>
        <taxon>Araneae</taxon>
        <taxon>Araneomorphae</taxon>
        <taxon>Entelegynae</taxon>
        <taxon>Araneoidea</taxon>
        <taxon>Nephilidae</taxon>
        <taxon>Trichonephila</taxon>
    </lineage>
</organism>
<evidence type="ECO:0000256" key="1">
    <source>
        <dbReference type="ARBA" id="ARBA00004175"/>
    </source>
</evidence>
<keyword evidence="10" id="KW-0040">ANK repeat</keyword>
<evidence type="ECO:0000256" key="6">
    <source>
        <dbReference type="ARBA" id="ARBA00022656"/>
    </source>
</evidence>
<protein>
    <submittedName>
        <fullName evidence="11">Ankyrin repeat-containing protein</fullName>
    </submittedName>
</protein>
<keyword evidence="9" id="KW-0472">Membrane</keyword>
<accession>A0A8X6GLH0</accession>
<dbReference type="InterPro" id="IPR002110">
    <property type="entry name" value="Ankyrin_rpt"/>
</dbReference>
<proteinExistence type="predicted"/>
<evidence type="ECO:0000256" key="2">
    <source>
        <dbReference type="ARBA" id="ARBA00004613"/>
    </source>
</evidence>
<keyword evidence="6" id="KW-0800">Toxin</keyword>
<dbReference type="PROSITE" id="PS50088">
    <property type="entry name" value="ANK_REPEAT"/>
    <property type="match status" value="1"/>
</dbReference>
<keyword evidence="7" id="KW-0528">Neurotoxin</keyword>
<dbReference type="Proteomes" id="UP000887116">
    <property type="component" value="Unassembled WGS sequence"/>
</dbReference>
<name>A0A8X6GLH0_TRICU</name>
<keyword evidence="8" id="KW-0638">Presynaptic neurotoxin</keyword>
<dbReference type="OrthoDB" id="341259at2759"/>
<dbReference type="GO" id="GO:0006887">
    <property type="term" value="P:exocytosis"/>
    <property type="evidence" value="ECO:0007669"/>
    <property type="project" value="UniProtKB-KW"/>
</dbReference>
<keyword evidence="4" id="KW-0964">Secreted</keyword>
<evidence type="ECO:0000256" key="9">
    <source>
        <dbReference type="ARBA" id="ARBA00023298"/>
    </source>
</evidence>
<evidence type="ECO:0000256" key="3">
    <source>
        <dbReference type="ARBA" id="ARBA00022483"/>
    </source>
</evidence>
<comment type="caution">
    <text evidence="11">The sequence shown here is derived from an EMBL/GenBank/DDBJ whole genome shotgun (WGS) entry which is preliminary data.</text>
</comment>
<dbReference type="InterPro" id="IPR036770">
    <property type="entry name" value="Ankyrin_rpt-contain_sf"/>
</dbReference>
<evidence type="ECO:0000256" key="4">
    <source>
        <dbReference type="ARBA" id="ARBA00022525"/>
    </source>
</evidence>
<keyword evidence="12" id="KW-1185">Reference proteome</keyword>
<comment type="subcellular location">
    <subcellularLocation>
        <location evidence="2">Secreted</location>
    </subcellularLocation>
    <subcellularLocation>
        <location evidence="1">Target cell membrane</location>
    </subcellularLocation>
</comment>
<evidence type="ECO:0000256" key="10">
    <source>
        <dbReference type="PROSITE-ProRule" id="PRU00023"/>
    </source>
</evidence>
<reference evidence="11" key="1">
    <citation type="submission" date="2020-07" db="EMBL/GenBank/DDBJ databases">
        <title>Multicomponent nature underlies the extraordinary mechanical properties of spider dragline silk.</title>
        <authorList>
            <person name="Kono N."/>
            <person name="Nakamura H."/>
            <person name="Mori M."/>
            <person name="Yoshida Y."/>
            <person name="Ohtoshi R."/>
            <person name="Malay A.D."/>
            <person name="Moran D.A.P."/>
            <person name="Tomita M."/>
            <person name="Numata K."/>
            <person name="Arakawa K."/>
        </authorList>
    </citation>
    <scope>NUCLEOTIDE SEQUENCE</scope>
</reference>
<evidence type="ECO:0000313" key="12">
    <source>
        <dbReference type="Proteomes" id="UP000887116"/>
    </source>
</evidence>
<dbReference type="GO" id="GO:0044218">
    <property type="term" value="C:other organism cell membrane"/>
    <property type="evidence" value="ECO:0007669"/>
    <property type="project" value="UniProtKB-KW"/>
</dbReference>
<dbReference type="Gene3D" id="1.25.40.20">
    <property type="entry name" value="Ankyrin repeat-containing domain"/>
    <property type="match status" value="1"/>
</dbReference>
<dbReference type="SUPFAM" id="SSF48403">
    <property type="entry name" value="Ankyrin repeat"/>
    <property type="match status" value="1"/>
</dbReference>
<keyword evidence="3" id="KW-0268">Exocytosis</keyword>
<sequence>MWFVKSDLTENQRKLNIELLNILSAYSGEEDVYVARLKKFLEKNGKSEDLTTVLNCKRGESGFTILHAVSSMSPDEGCDRTVDLLLKAGADPSIKNDRGQTPLHYAVTDMDGCSIFLS</sequence>
<dbReference type="AlphaFoldDB" id="A0A8X6GLH0"/>
<feature type="repeat" description="ANK" evidence="10">
    <location>
        <begin position="61"/>
        <end position="97"/>
    </location>
</feature>